<feature type="domain" description="Ribosomal RNA methyltransferase FtsJ" evidence="1">
    <location>
        <begin position="13"/>
        <end position="148"/>
    </location>
</feature>
<gene>
    <name evidence="2" type="ORF">S01H4_04781</name>
</gene>
<reference evidence="2" key="1">
    <citation type="journal article" date="2014" name="Front. Microbiol.">
        <title>High frequency of phylogenetically diverse reductive dehalogenase-homologous genes in deep subseafloor sedimentary metagenomes.</title>
        <authorList>
            <person name="Kawai M."/>
            <person name="Futagami T."/>
            <person name="Toyoda A."/>
            <person name="Takaki Y."/>
            <person name="Nishi S."/>
            <person name="Hori S."/>
            <person name="Arai W."/>
            <person name="Tsubouchi T."/>
            <person name="Morono Y."/>
            <person name="Uchiyama I."/>
            <person name="Ito T."/>
            <person name="Fujiyama A."/>
            <person name="Inagaki F."/>
            <person name="Takami H."/>
        </authorList>
    </citation>
    <scope>NUCLEOTIDE SEQUENCE</scope>
    <source>
        <strain evidence="2">Expedition CK06-06</strain>
    </source>
</reference>
<proteinExistence type="predicted"/>
<dbReference type="EMBL" id="BART01001315">
    <property type="protein sequence ID" value="GAG66607.1"/>
    <property type="molecule type" value="Genomic_DNA"/>
</dbReference>
<sequence length="155" mass="18048">ALEQLLVANKDITRILDLGTGQGGLTIFWGLQMAARNGSVLSFDIKKWMHPSWFNLAKKLPIKFMQRDVFDKSTIQLAADFIKEGRTLVFCDTNKTRSFKIYSRLLKKNDLIMAHDWGVEIKPEHLDAETLSILKYHRHEEFTQLKTRILSMRRV</sequence>
<name>X1A974_9ZZZZ</name>
<evidence type="ECO:0000259" key="1">
    <source>
        <dbReference type="Pfam" id="PF01728"/>
    </source>
</evidence>
<dbReference type="InterPro" id="IPR029063">
    <property type="entry name" value="SAM-dependent_MTases_sf"/>
</dbReference>
<dbReference type="Gene3D" id="3.40.50.150">
    <property type="entry name" value="Vaccinia Virus protein VP39"/>
    <property type="match status" value="1"/>
</dbReference>
<dbReference type="InterPro" id="IPR002877">
    <property type="entry name" value="RNA_MeTrfase_FtsJ_dom"/>
</dbReference>
<dbReference type="Pfam" id="PF01728">
    <property type="entry name" value="FtsJ"/>
    <property type="match status" value="1"/>
</dbReference>
<protein>
    <recommendedName>
        <fullName evidence="1">Ribosomal RNA methyltransferase FtsJ domain-containing protein</fullName>
    </recommendedName>
</protein>
<evidence type="ECO:0000313" key="2">
    <source>
        <dbReference type="EMBL" id="GAG66607.1"/>
    </source>
</evidence>
<organism evidence="2">
    <name type="scientific">marine sediment metagenome</name>
    <dbReference type="NCBI Taxonomy" id="412755"/>
    <lineage>
        <taxon>unclassified sequences</taxon>
        <taxon>metagenomes</taxon>
        <taxon>ecological metagenomes</taxon>
    </lineage>
</organism>
<feature type="non-terminal residue" evidence="2">
    <location>
        <position position="1"/>
    </location>
</feature>
<comment type="caution">
    <text evidence="2">The sequence shown here is derived from an EMBL/GenBank/DDBJ whole genome shotgun (WGS) entry which is preliminary data.</text>
</comment>
<dbReference type="GO" id="GO:0032259">
    <property type="term" value="P:methylation"/>
    <property type="evidence" value="ECO:0007669"/>
    <property type="project" value="InterPro"/>
</dbReference>
<dbReference type="GO" id="GO:0008168">
    <property type="term" value="F:methyltransferase activity"/>
    <property type="evidence" value="ECO:0007669"/>
    <property type="project" value="InterPro"/>
</dbReference>
<dbReference type="AlphaFoldDB" id="X1A974"/>
<accession>X1A974</accession>
<dbReference type="SUPFAM" id="SSF53335">
    <property type="entry name" value="S-adenosyl-L-methionine-dependent methyltransferases"/>
    <property type="match status" value="1"/>
</dbReference>